<dbReference type="InterPro" id="IPR000847">
    <property type="entry name" value="LysR_HTH_N"/>
</dbReference>
<organism evidence="6 7">
    <name type="scientific">Sphingobacterium kitahiroshimense</name>
    <dbReference type="NCBI Taxonomy" id="470446"/>
    <lineage>
        <taxon>Bacteria</taxon>
        <taxon>Pseudomonadati</taxon>
        <taxon>Bacteroidota</taxon>
        <taxon>Sphingobacteriia</taxon>
        <taxon>Sphingobacteriales</taxon>
        <taxon>Sphingobacteriaceae</taxon>
        <taxon>Sphingobacterium</taxon>
    </lineage>
</organism>
<keyword evidence="4" id="KW-0804">Transcription</keyword>
<keyword evidence="7" id="KW-1185">Reference proteome</keyword>
<name>A0ABV0BMT0_9SPHI</name>
<feature type="domain" description="HTH lysR-type" evidence="5">
    <location>
        <begin position="1"/>
        <end position="58"/>
    </location>
</feature>
<dbReference type="PANTHER" id="PTHR30346">
    <property type="entry name" value="TRANSCRIPTIONAL DUAL REGULATOR HCAR-RELATED"/>
    <property type="match status" value="1"/>
</dbReference>
<dbReference type="Gene3D" id="1.10.10.10">
    <property type="entry name" value="Winged helix-like DNA-binding domain superfamily/Winged helix DNA-binding domain"/>
    <property type="match status" value="1"/>
</dbReference>
<dbReference type="CDD" id="cd08414">
    <property type="entry name" value="PBP2_LTTR_aromatics_like"/>
    <property type="match status" value="1"/>
</dbReference>
<dbReference type="InterPro" id="IPR036388">
    <property type="entry name" value="WH-like_DNA-bd_sf"/>
</dbReference>
<evidence type="ECO:0000259" key="5">
    <source>
        <dbReference type="PROSITE" id="PS50931"/>
    </source>
</evidence>
<dbReference type="InterPro" id="IPR005119">
    <property type="entry name" value="LysR_subst-bd"/>
</dbReference>
<dbReference type="Pfam" id="PF00126">
    <property type="entry name" value="HTH_1"/>
    <property type="match status" value="1"/>
</dbReference>
<reference evidence="6 7" key="1">
    <citation type="submission" date="2024-04" db="EMBL/GenBank/DDBJ databases">
        <title>WGS of bacteria from Torrens River.</title>
        <authorList>
            <person name="Wyrsch E.R."/>
            <person name="Drigo B."/>
        </authorList>
    </citation>
    <scope>NUCLEOTIDE SEQUENCE [LARGE SCALE GENOMIC DNA]</scope>
    <source>
        <strain evidence="6 7">TWI391</strain>
    </source>
</reference>
<dbReference type="PROSITE" id="PS50931">
    <property type="entry name" value="HTH_LYSR"/>
    <property type="match status" value="1"/>
</dbReference>
<dbReference type="SUPFAM" id="SSF53850">
    <property type="entry name" value="Periplasmic binding protein-like II"/>
    <property type="match status" value="1"/>
</dbReference>
<dbReference type="InterPro" id="IPR036390">
    <property type="entry name" value="WH_DNA-bd_sf"/>
</dbReference>
<dbReference type="SUPFAM" id="SSF46785">
    <property type="entry name" value="Winged helix' DNA-binding domain"/>
    <property type="match status" value="1"/>
</dbReference>
<dbReference type="PRINTS" id="PR00039">
    <property type="entry name" value="HTHLYSR"/>
</dbReference>
<evidence type="ECO:0000256" key="3">
    <source>
        <dbReference type="ARBA" id="ARBA00023125"/>
    </source>
</evidence>
<evidence type="ECO:0000313" key="7">
    <source>
        <dbReference type="Proteomes" id="UP001409291"/>
    </source>
</evidence>
<dbReference type="RefSeq" id="WP_183915058.1">
    <property type="nucleotide sequence ID" value="NZ_JBDJLH010000005.1"/>
</dbReference>
<proteinExistence type="inferred from homology"/>
<keyword evidence="2" id="KW-0805">Transcription regulation</keyword>
<dbReference type="Gene3D" id="3.40.190.10">
    <property type="entry name" value="Periplasmic binding protein-like II"/>
    <property type="match status" value="2"/>
</dbReference>
<keyword evidence="3" id="KW-0238">DNA-binding</keyword>
<protein>
    <submittedName>
        <fullName evidence="6">LysR substrate-binding domain-containing protein</fullName>
    </submittedName>
</protein>
<evidence type="ECO:0000256" key="4">
    <source>
        <dbReference type="ARBA" id="ARBA00023163"/>
    </source>
</evidence>
<dbReference type="EMBL" id="JBDJNQ010000001">
    <property type="protein sequence ID" value="MEN5376125.1"/>
    <property type="molecule type" value="Genomic_DNA"/>
</dbReference>
<accession>A0ABV0BMT0</accession>
<comment type="similarity">
    <text evidence="1">Belongs to the LysR transcriptional regulatory family.</text>
</comment>
<dbReference type="Proteomes" id="UP001409291">
    <property type="component" value="Unassembled WGS sequence"/>
</dbReference>
<comment type="caution">
    <text evidence="6">The sequence shown here is derived from an EMBL/GenBank/DDBJ whole genome shotgun (WGS) entry which is preliminary data.</text>
</comment>
<evidence type="ECO:0000256" key="2">
    <source>
        <dbReference type="ARBA" id="ARBA00023015"/>
    </source>
</evidence>
<dbReference type="PANTHER" id="PTHR30346:SF28">
    <property type="entry name" value="HTH-TYPE TRANSCRIPTIONAL REGULATOR CYNR"/>
    <property type="match status" value="1"/>
</dbReference>
<evidence type="ECO:0000313" key="6">
    <source>
        <dbReference type="EMBL" id="MEN5376125.1"/>
    </source>
</evidence>
<evidence type="ECO:0000256" key="1">
    <source>
        <dbReference type="ARBA" id="ARBA00009437"/>
    </source>
</evidence>
<sequence>MELRHLHYFKAVATELHFGRAAEKLHISQPPLTRQIKDLEKELGVILFYRNNKRVELTNAGRYFLQECDQLMQQLEKAKLMTKQLHQAISGDFRLGYISSTPKKMLAKILKQIKNDFPYLHVYLYETSSQKQKMALENGKLDLGILRAPIFTTNLQVYSLFKDSFCLATPKKWGKDIHALTLMQEDFISYNSSYADDYHNQIIACANRIGFHPQIVHECNTMHSILELVANGLGIAFVPTSVAKQNTELPLEFHALKEQDIQTEVILAYDNKSQHPVLQQFITLIKKYYTA</sequence>
<dbReference type="Pfam" id="PF03466">
    <property type="entry name" value="LysR_substrate"/>
    <property type="match status" value="1"/>
</dbReference>
<gene>
    <name evidence="6" type="ORF">ABE541_02515</name>
</gene>